<dbReference type="EMBL" id="KB007925">
    <property type="protein sequence ID" value="ELR20269.1"/>
    <property type="molecule type" value="Genomic_DNA"/>
</dbReference>
<feature type="compositionally biased region" description="Low complexity" evidence="1">
    <location>
        <begin position="83"/>
        <end position="112"/>
    </location>
</feature>
<protein>
    <submittedName>
        <fullName evidence="2">Uncharacterized protein</fullName>
    </submittedName>
</protein>
<dbReference type="KEGG" id="acan:ACA1_013000"/>
<dbReference type="RefSeq" id="XP_004342379.1">
    <property type="nucleotide sequence ID" value="XM_004342330.1"/>
</dbReference>
<evidence type="ECO:0000313" key="2">
    <source>
        <dbReference type="EMBL" id="ELR20269.1"/>
    </source>
</evidence>
<proteinExistence type="predicted"/>
<name>L8H422_ACACF</name>
<evidence type="ECO:0000256" key="1">
    <source>
        <dbReference type="SAM" id="MobiDB-lite"/>
    </source>
</evidence>
<keyword evidence="3" id="KW-1185">Reference proteome</keyword>
<evidence type="ECO:0000313" key="3">
    <source>
        <dbReference type="Proteomes" id="UP000011083"/>
    </source>
</evidence>
<dbReference type="AlphaFoldDB" id="L8H422"/>
<reference evidence="2 3" key="1">
    <citation type="journal article" date="2013" name="Genome Biol.">
        <title>Genome of Acanthamoeba castellanii highlights extensive lateral gene transfer and early evolution of tyrosine kinase signaling.</title>
        <authorList>
            <person name="Clarke M."/>
            <person name="Lohan A.J."/>
            <person name="Liu B."/>
            <person name="Lagkouvardos I."/>
            <person name="Roy S."/>
            <person name="Zafar N."/>
            <person name="Bertelli C."/>
            <person name="Schilde C."/>
            <person name="Kianianmomeni A."/>
            <person name="Burglin T.R."/>
            <person name="Frech C."/>
            <person name="Turcotte B."/>
            <person name="Kopec K.O."/>
            <person name="Synnott J.M."/>
            <person name="Choo C."/>
            <person name="Paponov I."/>
            <person name="Finkler A."/>
            <person name="Soon Heng Tan C."/>
            <person name="Hutchins A.P."/>
            <person name="Weinmeier T."/>
            <person name="Rattei T."/>
            <person name="Chu J.S."/>
            <person name="Gimenez G."/>
            <person name="Irimia M."/>
            <person name="Rigden D.J."/>
            <person name="Fitzpatrick D.A."/>
            <person name="Lorenzo-Morales J."/>
            <person name="Bateman A."/>
            <person name="Chiu C.H."/>
            <person name="Tang P."/>
            <person name="Hegemann P."/>
            <person name="Fromm H."/>
            <person name="Raoult D."/>
            <person name="Greub G."/>
            <person name="Miranda-Saavedra D."/>
            <person name="Chen N."/>
            <person name="Nash P."/>
            <person name="Ginger M.L."/>
            <person name="Horn M."/>
            <person name="Schaap P."/>
            <person name="Caler L."/>
            <person name="Loftus B."/>
        </authorList>
    </citation>
    <scope>NUCLEOTIDE SEQUENCE [LARGE SCALE GENOMIC DNA]</scope>
    <source>
        <strain evidence="2 3">Neff</strain>
    </source>
</reference>
<feature type="region of interest" description="Disordered" evidence="1">
    <location>
        <begin position="81"/>
        <end position="144"/>
    </location>
</feature>
<sequence>MRRISSSAQLFSSSPARLAPGSVRHYGVQPMSVKTMGLLPRGQGFLFQKEEGATSCVQQLNRIYILDKELRDLLRTEARMKPQEVAQSTQASSAEAAPLSSSTLVSTSPASKKAPRSRSARSAQSNKPIREPRASRKAVGSPSS</sequence>
<gene>
    <name evidence="2" type="ORF">ACA1_013000</name>
</gene>
<organism evidence="2 3">
    <name type="scientific">Acanthamoeba castellanii (strain ATCC 30010 / Neff)</name>
    <dbReference type="NCBI Taxonomy" id="1257118"/>
    <lineage>
        <taxon>Eukaryota</taxon>
        <taxon>Amoebozoa</taxon>
        <taxon>Discosea</taxon>
        <taxon>Longamoebia</taxon>
        <taxon>Centramoebida</taxon>
        <taxon>Acanthamoebidae</taxon>
        <taxon>Acanthamoeba</taxon>
    </lineage>
</organism>
<dbReference type="GeneID" id="14921122"/>
<dbReference type="Proteomes" id="UP000011083">
    <property type="component" value="Unassembled WGS sequence"/>
</dbReference>
<dbReference type="VEuPathDB" id="AmoebaDB:ACA1_013000"/>
<accession>L8H422</accession>